<sequence>MKHLHSKYCYSPGSLLQKLRYIKFHFKILKRYDKVYMNNLHKIHLWHTKKQHGTNNTDLDRSQPSFSGIFKCLWHVTSRQTGMQKYNFEQTFAEFSEGYKPMSSIMFTSVTTVFTSSDTFNSNICALHF</sequence>
<dbReference type="AlphaFoldDB" id="A0A1A9VCA4"/>
<accession>A0A1A9VCA4</accession>
<reference evidence="1" key="2">
    <citation type="submission" date="2020-05" db="UniProtKB">
        <authorList>
            <consortium name="EnsemblMetazoa"/>
        </authorList>
    </citation>
    <scope>IDENTIFICATION</scope>
    <source>
        <strain evidence="1">TTRI</strain>
    </source>
</reference>
<dbReference type="EnsemblMetazoa" id="GAUT032721-RA">
    <property type="protein sequence ID" value="GAUT032721-PA"/>
    <property type="gene ID" value="GAUT032721"/>
</dbReference>
<evidence type="ECO:0000313" key="1">
    <source>
        <dbReference type="EnsemblMetazoa" id="GAUT041167-PA"/>
    </source>
</evidence>
<name>A0A1A9VCA4_GLOAU</name>
<organism evidence="1 2">
    <name type="scientific">Glossina austeni</name>
    <name type="common">Savannah tsetse fly</name>
    <dbReference type="NCBI Taxonomy" id="7395"/>
    <lineage>
        <taxon>Eukaryota</taxon>
        <taxon>Metazoa</taxon>
        <taxon>Ecdysozoa</taxon>
        <taxon>Arthropoda</taxon>
        <taxon>Hexapoda</taxon>
        <taxon>Insecta</taxon>
        <taxon>Pterygota</taxon>
        <taxon>Neoptera</taxon>
        <taxon>Endopterygota</taxon>
        <taxon>Diptera</taxon>
        <taxon>Brachycera</taxon>
        <taxon>Muscomorpha</taxon>
        <taxon>Hippoboscoidea</taxon>
        <taxon>Glossinidae</taxon>
        <taxon>Glossina</taxon>
    </lineage>
</organism>
<protein>
    <submittedName>
        <fullName evidence="1">Uncharacterized protein</fullName>
    </submittedName>
</protein>
<evidence type="ECO:0000313" key="2">
    <source>
        <dbReference type="Proteomes" id="UP000078200"/>
    </source>
</evidence>
<dbReference type="Proteomes" id="UP000078200">
    <property type="component" value="Unassembled WGS sequence"/>
</dbReference>
<dbReference type="VEuPathDB" id="VectorBase:GAUT041167"/>
<proteinExistence type="predicted"/>
<dbReference type="VEuPathDB" id="VectorBase:GAUT032721"/>
<dbReference type="EnsemblMetazoa" id="GAUT041167-RA">
    <property type="protein sequence ID" value="GAUT041167-PA"/>
    <property type="gene ID" value="GAUT041167"/>
</dbReference>
<reference evidence="2" key="1">
    <citation type="submission" date="2014-05" db="EMBL/GenBank/DDBJ databases">
        <authorList>
            <person name="Aksoy S."/>
            <person name="Warren W."/>
            <person name="Wilson R.K."/>
        </authorList>
    </citation>
    <scope>NUCLEOTIDE SEQUENCE [LARGE SCALE GENOMIC DNA]</scope>
    <source>
        <strain evidence="2">TTRI</strain>
    </source>
</reference>
<keyword evidence="2" id="KW-1185">Reference proteome</keyword>